<dbReference type="RefSeq" id="WP_111630651.1">
    <property type="nucleotide sequence ID" value="NZ_QLMC01000006.1"/>
</dbReference>
<evidence type="ECO:0000313" key="2">
    <source>
        <dbReference type="Proteomes" id="UP000248790"/>
    </source>
</evidence>
<proteinExistence type="predicted"/>
<dbReference type="SUPFAM" id="SSF55298">
    <property type="entry name" value="YjgF-like"/>
    <property type="match status" value="1"/>
</dbReference>
<dbReference type="PANTHER" id="PTHR11803">
    <property type="entry name" value="2-IMINOBUTANOATE/2-IMINOPROPANOATE DEAMINASE RIDA"/>
    <property type="match status" value="1"/>
</dbReference>
<sequence length="132" mass="14431">MSKKEVVSGANLPKSHLPFSPGIISGDYLFVSGQASVDDTGAIVNDTFEGECRRSFENLKRIVEAAGASLDDAVQVRNYVGKQEYLAEFNAIYRDYFGAPYPARTTLIGCLGDLLKFEVDAVIYIGKPTDKK</sequence>
<gene>
    <name evidence="1" type="ORF">LX87_04631</name>
</gene>
<dbReference type="Pfam" id="PF01042">
    <property type="entry name" value="Ribonuc_L-PSP"/>
    <property type="match status" value="1"/>
</dbReference>
<dbReference type="CDD" id="cd00448">
    <property type="entry name" value="YjgF_YER057c_UK114_family"/>
    <property type="match status" value="1"/>
</dbReference>
<accession>A0A327WMF1</accession>
<organism evidence="1 2">
    <name type="scientific">Larkinella arboricola</name>
    <dbReference type="NCBI Taxonomy" id="643671"/>
    <lineage>
        <taxon>Bacteria</taxon>
        <taxon>Pseudomonadati</taxon>
        <taxon>Bacteroidota</taxon>
        <taxon>Cytophagia</taxon>
        <taxon>Cytophagales</taxon>
        <taxon>Spirosomataceae</taxon>
        <taxon>Larkinella</taxon>
    </lineage>
</organism>
<dbReference type="InterPro" id="IPR035959">
    <property type="entry name" value="RutC-like_sf"/>
</dbReference>
<name>A0A327WMF1_LARAB</name>
<keyword evidence="2" id="KW-1185">Reference proteome</keyword>
<reference evidence="1 2" key="1">
    <citation type="submission" date="2018-06" db="EMBL/GenBank/DDBJ databases">
        <title>Genomic Encyclopedia of Archaeal and Bacterial Type Strains, Phase II (KMG-II): from individual species to whole genera.</title>
        <authorList>
            <person name="Goeker M."/>
        </authorList>
    </citation>
    <scope>NUCLEOTIDE SEQUENCE [LARGE SCALE GENOMIC DNA]</scope>
    <source>
        <strain evidence="1 2">DSM 21851</strain>
    </source>
</reference>
<dbReference type="GO" id="GO:0005829">
    <property type="term" value="C:cytosol"/>
    <property type="evidence" value="ECO:0007669"/>
    <property type="project" value="TreeGrafter"/>
</dbReference>
<dbReference type="InterPro" id="IPR006175">
    <property type="entry name" value="YjgF/YER057c/UK114"/>
</dbReference>
<dbReference type="GO" id="GO:0019239">
    <property type="term" value="F:deaminase activity"/>
    <property type="evidence" value="ECO:0007669"/>
    <property type="project" value="TreeGrafter"/>
</dbReference>
<dbReference type="PANTHER" id="PTHR11803:SF44">
    <property type="entry name" value="RUTC FAMILY PROTEIN YJGH"/>
    <property type="match status" value="1"/>
</dbReference>
<evidence type="ECO:0000313" key="1">
    <source>
        <dbReference type="EMBL" id="RAJ93119.1"/>
    </source>
</evidence>
<comment type="caution">
    <text evidence="1">The sequence shown here is derived from an EMBL/GenBank/DDBJ whole genome shotgun (WGS) entry which is preliminary data.</text>
</comment>
<dbReference type="Proteomes" id="UP000248790">
    <property type="component" value="Unassembled WGS sequence"/>
</dbReference>
<protein>
    <submittedName>
        <fullName evidence="1">2-iminobutanoate/2-iminopropanoate deaminase</fullName>
    </submittedName>
</protein>
<dbReference type="OrthoDB" id="9803101at2"/>
<dbReference type="AlphaFoldDB" id="A0A327WMF1"/>
<dbReference type="EMBL" id="QLMC01000006">
    <property type="protein sequence ID" value="RAJ93119.1"/>
    <property type="molecule type" value="Genomic_DNA"/>
</dbReference>
<dbReference type="Gene3D" id="3.30.1330.40">
    <property type="entry name" value="RutC-like"/>
    <property type="match status" value="1"/>
</dbReference>